<name>A0A8J5RMX4_ZIZPA</name>
<feature type="region of interest" description="Disordered" evidence="1">
    <location>
        <begin position="57"/>
        <end position="88"/>
    </location>
</feature>
<sequence>MLNRFGAIAHHNYLCLKMPTPGRVLSILGDQAAARWVEYGHSVPLEPRQIHSVREGAEGAGLPSGGDSEKKGRPAKPLPEGEVQNPSEDVGVRVPIATTGKDEARRSICSQSLEDSPSMSKGVVKLKHFDITVAIVDTLNEPQKRRAWHPEVIPHESYQRRAQRRRKRKPRHFEMSKNPVSSHPSRHFAVLCYGDVYLPDGRLDKFHPANQGFPGDVKSATSGAVARQHLPEGRRGVSRRLPCLCKCLGRLPVLGGKVHLDPLQLGHSGPESFGASCRLPELVHLQDLSLERRNLLFEPLGFCSLGPKPFRLGSSGPKSVDFHLQLVGSRGSRGSSPEPL</sequence>
<reference evidence="2" key="1">
    <citation type="journal article" date="2021" name="bioRxiv">
        <title>Whole Genome Assembly and Annotation of Northern Wild Rice, Zizania palustris L., Supports a Whole Genome Duplication in the Zizania Genus.</title>
        <authorList>
            <person name="Haas M."/>
            <person name="Kono T."/>
            <person name="Macchietto M."/>
            <person name="Millas R."/>
            <person name="McGilp L."/>
            <person name="Shao M."/>
            <person name="Duquette J."/>
            <person name="Hirsch C.N."/>
            <person name="Kimball J."/>
        </authorList>
    </citation>
    <scope>NUCLEOTIDE SEQUENCE</scope>
    <source>
        <tissue evidence="2">Fresh leaf tissue</tissue>
    </source>
</reference>
<keyword evidence="3" id="KW-1185">Reference proteome</keyword>
<evidence type="ECO:0000313" key="3">
    <source>
        <dbReference type="Proteomes" id="UP000729402"/>
    </source>
</evidence>
<accession>A0A8J5RMX4</accession>
<evidence type="ECO:0000313" key="2">
    <source>
        <dbReference type="EMBL" id="KAG8052723.1"/>
    </source>
</evidence>
<feature type="region of interest" description="Disordered" evidence="1">
    <location>
        <begin position="157"/>
        <end position="180"/>
    </location>
</feature>
<feature type="compositionally biased region" description="Basic residues" evidence="1">
    <location>
        <begin position="161"/>
        <end position="171"/>
    </location>
</feature>
<dbReference type="EMBL" id="JAAALK010000288">
    <property type="protein sequence ID" value="KAG8052723.1"/>
    <property type="molecule type" value="Genomic_DNA"/>
</dbReference>
<organism evidence="2 3">
    <name type="scientific">Zizania palustris</name>
    <name type="common">Northern wild rice</name>
    <dbReference type="NCBI Taxonomy" id="103762"/>
    <lineage>
        <taxon>Eukaryota</taxon>
        <taxon>Viridiplantae</taxon>
        <taxon>Streptophyta</taxon>
        <taxon>Embryophyta</taxon>
        <taxon>Tracheophyta</taxon>
        <taxon>Spermatophyta</taxon>
        <taxon>Magnoliopsida</taxon>
        <taxon>Liliopsida</taxon>
        <taxon>Poales</taxon>
        <taxon>Poaceae</taxon>
        <taxon>BOP clade</taxon>
        <taxon>Oryzoideae</taxon>
        <taxon>Oryzeae</taxon>
        <taxon>Zizaniinae</taxon>
        <taxon>Zizania</taxon>
    </lineage>
</organism>
<evidence type="ECO:0000256" key="1">
    <source>
        <dbReference type="SAM" id="MobiDB-lite"/>
    </source>
</evidence>
<dbReference type="AlphaFoldDB" id="A0A8J5RMX4"/>
<protein>
    <submittedName>
        <fullName evidence="2">Uncharacterized protein</fullName>
    </submittedName>
</protein>
<reference evidence="2" key="2">
    <citation type="submission" date="2021-02" db="EMBL/GenBank/DDBJ databases">
        <authorList>
            <person name="Kimball J.A."/>
            <person name="Haas M.W."/>
            <person name="Macchietto M."/>
            <person name="Kono T."/>
            <person name="Duquette J."/>
            <person name="Shao M."/>
        </authorList>
    </citation>
    <scope>NUCLEOTIDE SEQUENCE</scope>
    <source>
        <tissue evidence="2">Fresh leaf tissue</tissue>
    </source>
</reference>
<proteinExistence type="predicted"/>
<gene>
    <name evidence="2" type="ORF">GUJ93_ZPchr0001g31422</name>
</gene>
<comment type="caution">
    <text evidence="2">The sequence shown here is derived from an EMBL/GenBank/DDBJ whole genome shotgun (WGS) entry which is preliminary data.</text>
</comment>
<dbReference type="Proteomes" id="UP000729402">
    <property type="component" value="Unassembled WGS sequence"/>
</dbReference>